<proteinExistence type="predicted"/>
<reference evidence="1" key="1">
    <citation type="submission" date="2021-03" db="EMBL/GenBank/DDBJ databases">
        <authorList>
            <consortium name="DOE Joint Genome Institute"/>
            <person name="Ahrendt S."/>
            <person name="Looney B.P."/>
            <person name="Miyauchi S."/>
            <person name="Morin E."/>
            <person name="Drula E."/>
            <person name="Courty P.E."/>
            <person name="Chicoki N."/>
            <person name="Fauchery L."/>
            <person name="Kohler A."/>
            <person name="Kuo A."/>
            <person name="Labutti K."/>
            <person name="Pangilinan J."/>
            <person name="Lipzen A."/>
            <person name="Riley R."/>
            <person name="Andreopoulos W."/>
            <person name="He G."/>
            <person name="Johnson J."/>
            <person name="Barry K.W."/>
            <person name="Grigoriev I.V."/>
            <person name="Nagy L."/>
            <person name="Hibbett D."/>
            <person name="Henrissat B."/>
            <person name="Matheny P.B."/>
            <person name="Labbe J."/>
            <person name="Martin F."/>
        </authorList>
    </citation>
    <scope>NUCLEOTIDE SEQUENCE</scope>
    <source>
        <strain evidence="1">HHB10654</strain>
    </source>
</reference>
<dbReference type="Proteomes" id="UP000814140">
    <property type="component" value="Unassembled WGS sequence"/>
</dbReference>
<name>A0ACB8SVF4_9AGAM</name>
<sequence>TLAFSPDASKIVFTLNKGVLGIWDINTRVVSLKHSQSKRGHITATAFSPDGSYIISASQDYSLAIWDTTTGDIIKETLTGHLGIIFTVVFLPGGLQIASGSGDTTVRFWDIQPYIQAGTTDNDESDTITSIAVSPDGTRIVYGLESITNNLKICNTLPPDTQTVSLNGHRGPVTALSFGHSSAHILSGSQDKTLKLWNCEKGNVIQTFTGSNLKFEITALAFSSDDLYIVSAAGRTYRERGITVWDTVTGSILGGPFRAHKAKITSIAFSHDSQYVYSGSFDCSIKLWD</sequence>
<keyword evidence="2" id="KW-1185">Reference proteome</keyword>
<reference evidence="1" key="2">
    <citation type="journal article" date="2022" name="New Phytol.">
        <title>Evolutionary transition to the ectomycorrhizal habit in the genomes of a hyperdiverse lineage of mushroom-forming fungi.</title>
        <authorList>
            <person name="Looney B."/>
            <person name="Miyauchi S."/>
            <person name="Morin E."/>
            <person name="Drula E."/>
            <person name="Courty P.E."/>
            <person name="Kohler A."/>
            <person name="Kuo A."/>
            <person name="LaButti K."/>
            <person name="Pangilinan J."/>
            <person name="Lipzen A."/>
            <person name="Riley R."/>
            <person name="Andreopoulos W."/>
            <person name="He G."/>
            <person name="Johnson J."/>
            <person name="Nolan M."/>
            <person name="Tritt A."/>
            <person name="Barry K.W."/>
            <person name="Grigoriev I.V."/>
            <person name="Nagy L.G."/>
            <person name="Hibbett D."/>
            <person name="Henrissat B."/>
            <person name="Matheny P.B."/>
            <person name="Labbe J."/>
            <person name="Martin F.M."/>
        </authorList>
    </citation>
    <scope>NUCLEOTIDE SEQUENCE</scope>
    <source>
        <strain evidence="1">HHB10654</strain>
    </source>
</reference>
<protein>
    <submittedName>
        <fullName evidence="1">WD40 repeat-like protein</fullName>
    </submittedName>
</protein>
<accession>A0ACB8SVF4</accession>
<comment type="caution">
    <text evidence="1">The sequence shown here is derived from an EMBL/GenBank/DDBJ whole genome shotgun (WGS) entry which is preliminary data.</text>
</comment>
<gene>
    <name evidence="1" type="ORF">BV25DRAFT_1784698</name>
</gene>
<feature type="non-terminal residue" evidence="1">
    <location>
        <position position="1"/>
    </location>
</feature>
<evidence type="ECO:0000313" key="2">
    <source>
        <dbReference type="Proteomes" id="UP000814140"/>
    </source>
</evidence>
<organism evidence="1 2">
    <name type="scientific">Artomyces pyxidatus</name>
    <dbReference type="NCBI Taxonomy" id="48021"/>
    <lineage>
        <taxon>Eukaryota</taxon>
        <taxon>Fungi</taxon>
        <taxon>Dikarya</taxon>
        <taxon>Basidiomycota</taxon>
        <taxon>Agaricomycotina</taxon>
        <taxon>Agaricomycetes</taxon>
        <taxon>Russulales</taxon>
        <taxon>Auriscalpiaceae</taxon>
        <taxon>Artomyces</taxon>
    </lineage>
</organism>
<evidence type="ECO:0000313" key="1">
    <source>
        <dbReference type="EMBL" id="KAI0060228.1"/>
    </source>
</evidence>
<dbReference type="EMBL" id="MU277220">
    <property type="protein sequence ID" value="KAI0060228.1"/>
    <property type="molecule type" value="Genomic_DNA"/>
</dbReference>
<feature type="non-terminal residue" evidence="1">
    <location>
        <position position="289"/>
    </location>
</feature>